<protein>
    <submittedName>
        <fullName evidence="2">Uncharacterized protein</fullName>
    </submittedName>
</protein>
<feature type="compositionally biased region" description="Acidic residues" evidence="1">
    <location>
        <begin position="237"/>
        <end position="276"/>
    </location>
</feature>
<feature type="compositionally biased region" description="Basic and acidic residues" evidence="1">
    <location>
        <begin position="335"/>
        <end position="381"/>
    </location>
</feature>
<evidence type="ECO:0000313" key="4">
    <source>
        <dbReference type="Proteomes" id="UP001152797"/>
    </source>
</evidence>
<feature type="compositionally biased region" description="Basic and acidic residues" evidence="1">
    <location>
        <begin position="50"/>
        <end position="154"/>
    </location>
</feature>
<feature type="compositionally biased region" description="Basic residues" evidence="1">
    <location>
        <begin position="592"/>
        <end position="601"/>
    </location>
</feature>
<evidence type="ECO:0000313" key="2">
    <source>
        <dbReference type="EMBL" id="CAI3988681.1"/>
    </source>
</evidence>
<evidence type="ECO:0000313" key="3">
    <source>
        <dbReference type="EMBL" id="CAL4775993.1"/>
    </source>
</evidence>
<dbReference type="EMBL" id="CAMXCT010001290">
    <property type="protein sequence ID" value="CAI3988681.1"/>
    <property type="molecule type" value="Genomic_DNA"/>
</dbReference>
<reference evidence="3 4" key="2">
    <citation type="submission" date="2024-05" db="EMBL/GenBank/DDBJ databases">
        <authorList>
            <person name="Chen Y."/>
            <person name="Shah S."/>
            <person name="Dougan E. K."/>
            <person name="Thang M."/>
            <person name="Chan C."/>
        </authorList>
    </citation>
    <scope>NUCLEOTIDE SEQUENCE [LARGE SCALE GENOMIC DNA]</scope>
</reference>
<comment type="caution">
    <text evidence="2">The sequence shown here is derived from an EMBL/GenBank/DDBJ whole genome shotgun (WGS) entry which is preliminary data.</text>
</comment>
<feature type="region of interest" description="Disordered" evidence="1">
    <location>
        <begin position="581"/>
        <end position="617"/>
    </location>
</feature>
<dbReference type="Proteomes" id="UP001152797">
    <property type="component" value="Unassembled WGS sequence"/>
</dbReference>
<proteinExistence type="predicted"/>
<feature type="compositionally biased region" description="Basic and acidic residues" evidence="1">
    <location>
        <begin position="712"/>
        <end position="736"/>
    </location>
</feature>
<feature type="region of interest" description="Disordered" evidence="1">
    <location>
        <begin position="710"/>
        <end position="747"/>
    </location>
</feature>
<dbReference type="AlphaFoldDB" id="A0A9P1CBZ6"/>
<feature type="non-terminal residue" evidence="2">
    <location>
        <position position="747"/>
    </location>
</feature>
<evidence type="ECO:0000256" key="1">
    <source>
        <dbReference type="SAM" id="MobiDB-lite"/>
    </source>
</evidence>
<accession>A0A9P1CBZ6</accession>
<name>A0A9P1CBZ6_9DINO</name>
<feature type="region of interest" description="Disordered" evidence="1">
    <location>
        <begin position="21"/>
        <end position="381"/>
    </location>
</feature>
<dbReference type="EMBL" id="CAMXCT030001290">
    <property type="protein sequence ID" value="CAL4775993.1"/>
    <property type="molecule type" value="Genomic_DNA"/>
</dbReference>
<organism evidence="2">
    <name type="scientific">Cladocopium goreaui</name>
    <dbReference type="NCBI Taxonomy" id="2562237"/>
    <lineage>
        <taxon>Eukaryota</taxon>
        <taxon>Sar</taxon>
        <taxon>Alveolata</taxon>
        <taxon>Dinophyceae</taxon>
        <taxon>Suessiales</taxon>
        <taxon>Symbiodiniaceae</taxon>
        <taxon>Cladocopium</taxon>
    </lineage>
</organism>
<dbReference type="EMBL" id="CAMXCT020001290">
    <property type="protein sequence ID" value="CAL1142056.1"/>
    <property type="molecule type" value="Genomic_DNA"/>
</dbReference>
<feature type="compositionally biased region" description="Low complexity" evidence="1">
    <location>
        <begin position="35"/>
        <end position="44"/>
    </location>
</feature>
<sequence>KGFEDETMKGEKADAIIAAMRKETAAKEQRKKKAAAAAAANSSSSDEEHEAPKAKSSKEPDVKVNSKKEQKGETLKQPDDDEEPRKRKGDAERKTGPRKAQKQEPKEKSEKPKESKKRNEEKEKEEARQKEEEEREAAAKMKAAKEESEKEHRGNAKSKAKKAKAEKVQAEKAKAEQKAKEDAEKAAKEIAKKEKEQKAQAEKAMKAKAEKEKEKLALEDAKNMKPVSLLKKKEATESEDEEEEDSNSNDSEGSSEGESEEEASQLESDSDHEEESQEKSSDNEEVSEGGSEDEDQEEEEEEEGSVSESSQGETNSEGEDSDGKGEMGSEEESGEKETKVDTGVKRKLCEEESKAPSEATEKTKGEKKREKKEAKKEAKKALKDAEKSLAKKGIKVKNSTKFRKEWQAFTRYLKNPTRCPAKVIAACKNKETRHQLFQDYVETNRDTAQVEARFEARLEETQRTQIRYGFRNDQWLIKHHGERKATKIMARKRELGLTIPDPEFPGDEDEKLFFVMVELNMDDIRELRRVTQIEMQGSLDADGVKAFVEAGGCLDGKQHLSIEGLSGATGMKTLANAIGTAAPSGDAEKKPGKGGKGKKNKKEGEKETTPPKVVVPDTPISEAQGLLARVLKDANNCRDHAFKLRPLALSSDLIDQLKACAVKLGHQADALQNLISKGKNKNKNYADLIAEVEDITKHAKERVDLAKALIRASEKPAKSRSRSNREAAGSEKEAAKEATTAPDPAHA</sequence>
<keyword evidence="4" id="KW-1185">Reference proteome</keyword>
<feature type="compositionally biased region" description="Acidic residues" evidence="1">
    <location>
        <begin position="283"/>
        <end position="305"/>
    </location>
</feature>
<feature type="compositionally biased region" description="Basic and acidic residues" evidence="1">
    <location>
        <begin position="163"/>
        <end position="223"/>
    </location>
</feature>
<reference evidence="2" key="1">
    <citation type="submission" date="2022-10" db="EMBL/GenBank/DDBJ databases">
        <authorList>
            <person name="Chen Y."/>
            <person name="Dougan E. K."/>
            <person name="Chan C."/>
            <person name="Rhodes N."/>
            <person name="Thang M."/>
        </authorList>
    </citation>
    <scope>NUCLEOTIDE SEQUENCE</scope>
</reference>
<gene>
    <name evidence="2" type="ORF">C1SCF055_LOCUS15811</name>
</gene>